<dbReference type="InterPro" id="IPR012674">
    <property type="entry name" value="Calycin"/>
</dbReference>
<organism evidence="5 6">
    <name type="scientific">Psychrobacillus psychrotolerans</name>
    <dbReference type="NCBI Taxonomy" id="126156"/>
    <lineage>
        <taxon>Bacteria</taxon>
        <taxon>Bacillati</taxon>
        <taxon>Bacillota</taxon>
        <taxon>Bacilli</taxon>
        <taxon>Bacillales</taxon>
        <taxon>Bacillaceae</taxon>
        <taxon>Psychrobacillus</taxon>
    </lineage>
</organism>
<dbReference type="RefSeq" id="WP_093534129.1">
    <property type="nucleotide sequence ID" value="NZ_FOXU01000001.1"/>
</dbReference>
<keyword evidence="1" id="KW-0732">Signal</keyword>
<dbReference type="SUPFAM" id="SSF50814">
    <property type="entry name" value="Lipocalins"/>
    <property type="match status" value="1"/>
</dbReference>
<dbReference type="Pfam" id="PF09223">
    <property type="entry name" value="ZinT"/>
    <property type="match status" value="1"/>
</dbReference>
<evidence type="ECO:0000256" key="1">
    <source>
        <dbReference type="ARBA" id="ARBA00022729"/>
    </source>
</evidence>
<sequence length="242" mass="27807">MKISLATGLSVVVISSILVGCQNSEPDGATTEKEVNSAESQTDFSEQEHDHDHEHSHGHGHDEKTKIYDGFFDDSQVSNRSLSDWEGDWQSVYPYLQDGTLDEVFEYKAELDDSKTTEEIKGYYDKGYNTNVERIIIQREKVTFYKGETEYSGQYINDGYEILTYEAGNRGVRYIFKLVGKSDGLPQYIQFSDHSISPNESDHFHLYWGDDRTALLEEVTNWPTYYSSELDGHDIAHEMIEH</sequence>
<evidence type="ECO:0000313" key="6">
    <source>
        <dbReference type="Proteomes" id="UP000198734"/>
    </source>
</evidence>
<evidence type="ECO:0000256" key="3">
    <source>
        <dbReference type="SAM" id="MobiDB-lite"/>
    </source>
</evidence>
<dbReference type="Proteomes" id="UP000198734">
    <property type="component" value="Unassembled WGS sequence"/>
</dbReference>
<reference evidence="6" key="1">
    <citation type="submission" date="2016-10" db="EMBL/GenBank/DDBJ databases">
        <authorList>
            <person name="Varghese N."/>
            <person name="Submissions S."/>
        </authorList>
    </citation>
    <scope>NUCLEOTIDE SEQUENCE [LARGE SCALE GENOMIC DNA]</scope>
    <source>
        <strain evidence="6">DSM 11706</strain>
    </source>
</reference>
<protein>
    <submittedName>
        <fullName evidence="5">Zinc transport system substrate-binding protein</fullName>
    </submittedName>
</protein>
<dbReference type="EMBL" id="FOXU01000001">
    <property type="protein sequence ID" value="SFQ01905.1"/>
    <property type="molecule type" value="Genomic_DNA"/>
</dbReference>
<dbReference type="AlphaFoldDB" id="A0A1I5V324"/>
<feature type="domain" description="ZinT" evidence="4">
    <location>
        <begin position="64"/>
        <end position="242"/>
    </location>
</feature>
<dbReference type="Gene3D" id="2.40.128.20">
    <property type="match status" value="1"/>
</dbReference>
<feature type="compositionally biased region" description="Basic and acidic residues" evidence="3">
    <location>
        <begin position="46"/>
        <end position="64"/>
    </location>
</feature>
<keyword evidence="2" id="KW-0862">Zinc</keyword>
<evidence type="ECO:0000313" key="5">
    <source>
        <dbReference type="EMBL" id="SFQ01905.1"/>
    </source>
</evidence>
<keyword evidence="6" id="KW-1185">Reference proteome</keyword>
<dbReference type="GO" id="GO:0008270">
    <property type="term" value="F:zinc ion binding"/>
    <property type="evidence" value="ECO:0007669"/>
    <property type="project" value="InterPro"/>
</dbReference>
<proteinExistence type="predicted"/>
<evidence type="ECO:0000259" key="4">
    <source>
        <dbReference type="Pfam" id="PF09223"/>
    </source>
</evidence>
<gene>
    <name evidence="5" type="ORF">SAMN05421670_0647</name>
</gene>
<dbReference type="OrthoDB" id="9810636at2"/>
<feature type="region of interest" description="Disordered" evidence="3">
    <location>
        <begin position="25"/>
        <end position="64"/>
    </location>
</feature>
<evidence type="ECO:0000256" key="2">
    <source>
        <dbReference type="ARBA" id="ARBA00022833"/>
    </source>
</evidence>
<dbReference type="PROSITE" id="PS51257">
    <property type="entry name" value="PROKAR_LIPOPROTEIN"/>
    <property type="match status" value="1"/>
</dbReference>
<dbReference type="InterPro" id="IPR015304">
    <property type="entry name" value="ZinT_dom"/>
</dbReference>
<accession>A0A1I5V324</accession>
<dbReference type="STRING" id="126156.SAMN05421670_0647"/>
<name>A0A1I5V324_9BACI</name>